<reference evidence="2 3" key="1">
    <citation type="journal article" date="2012" name="Nat. Genet.">
        <title>The yak genome and adaptation to life at high altitude.</title>
        <authorList>
            <person name="Qiu Q."/>
            <person name="Zhang G."/>
            <person name="Ma T."/>
            <person name="Qian W."/>
            <person name="Wang J."/>
            <person name="Ye Z."/>
            <person name="Cao C."/>
            <person name="Hu Q."/>
            <person name="Kim J."/>
            <person name="Larkin D.M."/>
            <person name="Auvil L."/>
            <person name="Capitanu B."/>
            <person name="Ma J."/>
            <person name="Lewin H.A."/>
            <person name="Qian X."/>
            <person name="Lang Y."/>
            <person name="Zhou R."/>
            <person name="Wang L."/>
            <person name="Wang K."/>
            <person name="Xia J."/>
            <person name="Liao S."/>
            <person name="Pan S."/>
            <person name="Lu X."/>
            <person name="Hou H."/>
            <person name="Wang Y."/>
            <person name="Zang X."/>
            <person name="Yin Y."/>
            <person name="Ma H."/>
            <person name="Zhang J."/>
            <person name="Wang Z."/>
            <person name="Zhang Y."/>
            <person name="Zhang D."/>
            <person name="Yonezawa T."/>
            <person name="Hasegawa M."/>
            <person name="Zhong Y."/>
            <person name="Liu W."/>
            <person name="Zhang Y."/>
            <person name="Huang Z."/>
            <person name="Zhang S."/>
            <person name="Long R."/>
            <person name="Yang H."/>
            <person name="Wang J."/>
            <person name="Lenstra J.A."/>
            <person name="Cooper D.N."/>
            <person name="Wu Y."/>
            <person name="Wang J."/>
            <person name="Shi P."/>
            <person name="Wang J."/>
            <person name="Liu J."/>
        </authorList>
    </citation>
    <scope>NUCLEOTIDE SEQUENCE [LARGE SCALE GENOMIC DNA]</scope>
    <source>
        <strain evidence="3">yakQH1</strain>
    </source>
</reference>
<evidence type="ECO:0000313" key="2">
    <source>
        <dbReference type="EMBL" id="ELR54344.1"/>
    </source>
</evidence>
<accession>L8IFN8</accession>
<feature type="non-terminal residue" evidence="2">
    <location>
        <position position="1"/>
    </location>
</feature>
<dbReference type="AlphaFoldDB" id="L8IFN8"/>
<gene>
    <name evidence="2" type="ORF">M91_17033</name>
</gene>
<proteinExistence type="predicted"/>
<evidence type="ECO:0000256" key="1">
    <source>
        <dbReference type="SAM" id="MobiDB-lite"/>
    </source>
</evidence>
<organism evidence="2 3">
    <name type="scientific">Bos mutus</name>
    <name type="common">wild yak</name>
    <dbReference type="NCBI Taxonomy" id="72004"/>
    <lineage>
        <taxon>Eukaryota</taxon>
        <taxon>Metazoa</taxon>
        <taxon>Chordata</taxon>
        <taxon>Craniata</taxon>
        <taxon>Vertebrata</taxon>
        <taxon>Euteleostomi</taxon>
        <taxon>Mammalia</taxon>
        <taxon>Eutheria</taxon>
        <taxon>Laurasiatheria</taxon>
        <taxon>Artiodactyla</taxon>
        <taxon>Ruminantia</taxon>
        <taxon>Pecora</taxon>
        <taxon>Bovidae</taxon>
        <taxon>Bovinae</taxon>
        <taxon>Bos</taxon>
    </lineage>
</organism>
<feature type="region of interest" description="Disordered" evidence="1">
    <location>
        <begin position="1"/>
        <end position="29"/>
    </location>
</feature>
<protein>
    <submittedName>
        <fullName evidence="2">Uncharacterized protein</fullName>
    </submittedName>
</protein>
<name>L8IFN8_9CETA</name>
<dbReference type="EMBL" id="JH881444">
    <property type="protein sequence ID" value="ELR54344.1"/>
    <property type="molecule type" value="Genomic_DNA"/>
</dbReference>
<sequence>LSMGFSRQGYWSGLPCPPPGDLSNSGIEPVSLTSPTLADEFFTTSAT</sequence>
<dbReference type="Proteomes" id="UP000011080">
    <property type="component" value="Unassembled WGS sequence"/>
</dbReference>
<evidence type="ECO:0000313" key="3">
    <source>
        <dbReference type="Proteomes" id="UP000011080"/>
    </source>
</evidence>